<evidence type="ECO:0000256" key="4">
    <source>
        <dbReference type="HAMAP-Rule" id="MF_01369"/>
    </source>
</evidence>
<proteinExistence type="inferred from homology"/>
<dbReference type="Proteomes" id="UP000034917">
    <property type="component" value="Unassembled WGS sequence"/>
</dbReference>
<dbReference type="InterPro" id="IPR013025">
    <property type="entry name" value="Ribosomal_uL23-like"/>
</dbReference>
<keyword evidence="4" id="KW-0699">rRNA-binding</keyword>
<reference evidence="5 6" key="1">
    <citation type="journal article" date="2015" name="Nature">
        <title>rRNA introns, odd ribosomes, and small enigmatic genomes across a large radiation of phyla.</title>
        <authorList>
            <person name="Brown C.T."/>
            <person name="Hug L.A."/>
            <person name="Thomas B.C."/>
            <person name="Sharon I."/>
            <person name="Castelle C.J."/>
            <person name="Singh A."/>
            <person name="Wilkins M.J."/>
            <person name="Williams K.H."/>
            <person name="Banfield J.F."/>
        </authorList>
    </citation>
    <scope>NUCLEOTIDE SEQUENCE [LARGE SCALE GENOMIC DNA]</scope>
</reference>
<comment type="similarity">
    <text evidence="1 4">Belongs to the universal ribosomal protein uL23 family.</text>
</comment>
<dbReference type="Gene3D" id="3.30.70.330">
    <property type="match status" value="1"/>
</dbReference>
<gene>
    <name evidence="4" type="primary">rplW</name>
    <name evidence="5" type="ORF">US40_C0002G0175</name>
</gene>
<dbReference type="InterPro" id="IPR012678">
    <property type="entry name" value="Ribosomal_uL23/eL15/eS24_sf"/>
</dbReference>
<evidence type="ECO:0000313" key="6">
    <source>
        <dbReference type="Proteomes" id="UP000034917"/>
    </source>
</evidence>
<keyword evidence="2 4" id="KW-0689">Ribosomal protein</keyword>
<evidence type="ECO:0000256" key="1">
    <source>
        <dbReference type="ARBA" id="ARBA00006700"/>
    </source>
</evidence>
<evidence type="ECO:0000256" key="2">
    <source>
        <dbReference type="ARBA" id="ARBA00022980"/>
    </source>
</evidence>
<comment type="subunit">
    <text evidence="4">Part of the 50S ribosomal subunit. Contacts protein L29, and trigger factor when it is bound to the ribosome.</text>
</comment>
<comment type="caution">
    <text evidence="5">The sequence shown here is derived from an EMBL/GenBank/DDBJ whole genome shotgun (WGS) entry which is preliminary data.</text>
</comment>
<dbReference type="NCBIfam" id="NF004363">
    <property type="entry name" value="PRK05738.2-4"/>
    <property type="match status" value="1"/>
</dbReference>
<evidence type="ECO:0000313" key="5">
    <source>
        <dbReference type="EMBL" id="KKQ26641.1"/>
    </source>
</evidence>
<keyword evidence="4" id="KW-0694">RNA-binding</keyword>
<accession>A0A0G0JEP9</accession>
<dbReference type="GO" id="GO:0006412">
    <property type="term" value="P:translation"/>
    <property type="evidence" value="ECO:0007669"/>
    <property type="project" value="UniProtKB-UniRule"/>
</dbReference>
<comment type="function">
    <text evidence="4">One of the early assembly proteins it binds 23S rRNA. One of the proteins that surrounds the polypeptide exit tunnel on the outside of the ribosome. Forms the main docking site for trigger factor binding to the ribosome.</text>
</comment>
<dbReference type="PANTHER" id="PTHR12059">
    <property type="entry name" value="RIBOSOMAL PROTEIN L23-RELATED"/>
    <property type="match status" value="1"/>
</dbReference>
<dbReference type="GO" id="GO:0019843">
    <property type="term" value="F:rRNA binding"/>
    <property type="evidence" value="ECO:0007669"/>
    <property type="project" value="UniProtKB-UniRule"/>
</dbReference>
<organism evidence="5 6">
    <name type="scientific">Candidatus Roizmanbacteria bacterium GW2011_GWC2_37_13</name>
    <dbReference type="NCBI Taxonomy" id="1618486"/>
    <lineage>
        <taxon>Bacteria</taxon>
        <taxon>Candidatus Roizmaniibacteriota</taxon>
    </lineage>
</organism>
<dbReference type="SUPFAM" id="SSF54189">
    <property type="entry name" value="Ribosomal proteins S24e, L23 and L15e"/>
    <property type="match status" value="1"/>
</dbReference>
<dbReference type="HAMAP" id="MF_01369_B">
    <property type="entry name" value="Ribosomal_uL23_B"/>
    <property type="match status" value="1"/>
</dbReference>
<sequence>MKINNIIVAPVLTEKATNLVKKQVYMFEVNLKANKFQIKEVIEKIYKVKVDDVRVMLRKGKSKRAGRRMTTMKLSDKKIAFVKLKEGKIDLFPQT</sequence>
<dbReference type="PANTHER" id="PTHR12059:SF5">
    <property type="entry name" value="LARGE RIBOSOMAL SUBUNIT PROTEIN UL23M"/>
    <property type="match status" value="1"/>
</dbReference>
<dbReference type="GO" id="GO:0005840">
    <property type="term" value="C:ribosome"/>
    <property type="evidence" value="ECO:0007669"/>
    <property type="project" value="UniProtKB-KW"/>
</dbReference>
<evidence type="ECO:0000256" key="3">
    <source>
        <dbReference type="ARBA" id="ARBA00023274"/>
    </source>
</evidence>
<keyword evidence="3 4" id="KW-0687">Ribonucleoprotein</keyword>
<protein>
    <recommendedName>
        <fullName evidence="4">Large ribosomal subunit protein uL23</fullName>
    </recommendedName>
</protein>
<dbReference type="Pfam" id="PF00276">
    <property type="entry name" value="Ribosomal_L23"/>
    <property type="match status" value="1"/>
</dbReference>
<dbReference type="AlphaFoldDB" id="A0A0G0JEP9"/>
<dbReference type="GO" id="GO:0003735">
    <property type="term" value="F:structural constituent of ribosome"/>
    <property type="evidence" value="ECO:0007669"/>
    <property type="project" value="InterPro"/>
</dbReference>
<name>A0A0G0JEP9_9BACT</name>
<dbReference type="EMBL" id="LBSV01000002">
    <property type="protein sequence ID" value="KKQ26641.1"/>
    <property type="molecule type" value="Genomic_DNA"/>
</dbReference>
<dbReference type="GO" id="GO:1990904">
    <property type="term" value="C:ribonucleoprotein complex"/>
    <property type="evidence" value="ECO:0007669"/>
    <property type="project" value="UniProtKB-KW"/>
</dbReference>
<dbReference type="InterPro" id="IPR012677">
    <property type="entry name" value="Nucleotide-bd_a/b_plait_sf"/>
</dbReference>